<evidence type="ECO:0000256" key="9">
    <source>
        <dbReference type="ARBA" id="ARBA00023167"/>
    </source>
</evidence>
<comment type="function">
    <text evidence="11">Catalyzes the NADPH-dependent formation of L-aspartate 4-semialdehyde (L-ASA) by the reductive dephosphorylation of 4-phospho-L-aspartate. Mediates the second step in the biosynthesis of amino acids that derive from aspartate (the aspartate family of amino acids), including methioinine and threonine, the latter of which is a precursor to isoleucine.</text>
</comment>
<organism evidence="16 17">
    <name type="scientific">Extremus antarcticus</name>
    <dbReference type="NCBI Taxonomy" id="702011"/>
    <lineage>
        <taxon>Eukaryota</taxon>
        <taxon>Fungi</taxon>
        <taxon>Dikarya</taxon>
        <taxon>Ascomycota</taxon>
        <taxon>Pezizomycotina</taxon>
        <taxon>Dothideomycetes</taxon>
        <taxon>Dothideomycetidae</taxon>
        <taxon>Mycosphaerellales</taxon>
        <taxon>Extremaceae</taxon>
        <taxon>Extremus</taxon>
    </lineage>
</organism>
<feature type="active site" description="Proton acceptor" evidence="13">
    <location>
        <position position="193"/>
    </location>
</feature>
<name>A0AAJ0GBP3_9PEZI</name>
<dbReference type="GO" id="GO:0046983">
    <property type="term" value="F:protein dimerization activity"/>
    <property type="evidence" value="ECO:0007669"/>
    <property type="project" value="InterPro"/>
</dbReference>
<protein>
    <recommendedName>
        <fullName evidence="12">Aspartate-semialdehyde dehydrogenase</fullName>
        <ecNumber evidence="4">1.2.1.11</ecNumber>
    </recommendedName>
</protein>
<sequence>MSKALGELVVKDCNPESFKDEVDVVFSGLDSDVAGETEMAFMKANIPVFSNAKNYRKDPMVPLVVPTVNLSHLSLIPHQRKHHNLEKGFLVCNSNCAVIGIVIPFAALQEKFGPINTVSVVTMQAVSGAGYPGVSSMDIMDNVVPFISGEEDKLENEAQKILGSINESATAFEGQKDLKISAACNRVAVLDGHMACVSLKFDRRPPPSAEDVKQALRGYVPDAQKIGCPSAPEQAIVVFDDDAPHRPQPRLDRNLGGGYSVSVGRIREDESGIFDLKFVALSHNTVIGAAGSSILNAEAAVLKGYM</sequence>
<dbReference type="CDD" id="cd18130">
    <property type="entry name" value="ASADH_C_arch_fung_like"/>
    <property type="match status" value="1"/>
</dbReference>
<keyword evidence="6" id="KW-0791">Threonine biosynthesis</keyword>
<dbReference type="InterPro" id="IPR000534">
    <property type="entry name" value="Semialdehyde_DH_NAD-bd"/>
</dbReference>
<keyword evidence="7" id="KW-0521">NADP</keyword>
<dbReference type="EC" id="1.2.1.11" evidence="4"/>
<comment type="catalytic activity">
    <reaction evidence="10">
        <text>L-aspartate 4-semialdehyde + phosphate + NADP(+) = 4-phospho-L-aspartate + NADPH + H(+)</text>
        <dbReference type="Rhea" id="RHEA:24284"/>
        <dbReference type="ChEBI" id="CHEBI:15378"/>
        <dbReference type="ChEBI" id="CHEBI:43474"/>
        <dbReference type="ChEBI" id="CHEBI:57535"/>
        <dbReference type="ChEBI" id="CHEBI:57783"/>
        <dbReference type="ChEBI" id="CHEBI:58349"/>
        <dbReference type="ChEBI" id="CHEBI:537519"/>
        <dbReference type="EC" id="1.2.1.11"/>
    </reaction>
    <physiologicalReaction direction="right-to-left" evidence="10">
        <dbReference type="Rhea" id="RHEA:24286"/>
    </physiologicalReaction>
</comment>
<evidence type="ECO:0000313" key="16">
    <source>
        <dbReference type="EMBL" id="KAK3049011.1"/>
    </source>
</evidence>
<evidence type="ECO:0000256" key="3">
    <source>
        <dbReference type="ARBA" id="ARBA00010584"/>
    </source>
</evidence>
<dbReference type="Proteomes" id="UP001271007">
    <property type="component" value="Unassembled WGS sequence"/>
</dbReference>
<dbReference type="Pfam" id="PF01118">
    <property type="entry name" value="Semialdhyde_dh"/>
    <property type="match status" value="1"/>
</dbReference>
<dbReference type="Gene3D" id="3.30.360.10">
    <property type="entry name" value="Dihydrodipicolinate Reductase, domain 2"/>
    <property type="match status" value="1"/>
</dbReference>
<dbReference type="NCBIfam" id="TIGR00978">
    <property type="entry name" value="asd_EA"/>
    <property type="match status" value="1"/>
</dbReference>
<dbReference type="EMBL" id="JAWDJX010000043">
    <property type="protein sequence ID" value="KAK3049011.1"/>
    <property type="molecule type" value="Genomic_DNA"/>
</dbReference>
<accession>A0AAJ0GBP3</accession>
<comment type="caution">
    <text evidence="16">The sequence shown here is derived from an EMBL/GenBank/DDBJ whole genome shotgun (WGS) entry which is preliminary data.</text>
</comment>
<comment type="pathway">
    <text evidence="1">Amino-acid biosynthesis; L-methionine biosynthesis via de novo pathway; L-homoserine from L-aspartate: step 2/3.</text>
</comment>
<evidence type="ECO:0000256" key="1">
    <source>
        <dbReference type="ARBA" id="ARBA00005021"/>
    </source>
</evidence>
<dbReference type="SUPFAM" id="SSF55347">
    <property type="entry name" value="Glyceraldehyde-3-phosphate dehydrogenase-like, C-terminal domain"/>
    <property type="match status" value="1"/>
</dbReference>
<dbReference type="GO" id="GO:0009086">
    <property type="term" value="P:methionine biosynthetic process"/>
    <property type="evidence" value="ECO:0007669"/>
    <property type="project" value="UniProtKB-KW"/>
</dbReference>
<evidence type="ECO:0000256" key="8">
    <source>
        <dbReference type="ARBA" id="ARBA00023002"/>
    </source>
</evidence>
<dbReference type="PIRSF" id="PIRSF000148">
    <property type="entry name" value="ASA_dh"/>
    <property type="match status" value="1"/>
</dbReference>
<proteinExistence type="inferred from homology"/>
<evidence type="ECO:0000256" key="4">
    <source>
        <dbReference type="ARBA" id="ARBA00013120"/>
    </source>
</evidence>
<gene>
    <name evidence="16" type="primary">HOM2</name>
    <name evidence="16" type="ORF">LTR09_009665</name>
</gene>
<reference evidence="16" key="1">
    <citation type="submission" date="2023-04" db="EMBL/GenBank/DDBJ databases">
        <title>Black Yeasts Isolated from many extreme environments.</title>
        <authorList>
            <person name="Coleine C."/>
            <person name="Stajich J.E."/>
            <person name="Selbmann L."/>
        </authorList>
    </citation>
    <scope>NUCLEOTIDE SEQUENCE</scope>
    <source>
        <strain evidence="16">CCFEE 5312</strain>
    </source>
</reference>
<feature type="domain" description="Semialdehyde dehydrogenase dimerisation" evidence="15">
    <location>
        <begin position="107"/>
        <end position="286"/>
    </location>
</feature>
<evidence type="ECO:0000256" key="6">
    <source>
        <dbReference type="ARBA" id="ARBA00022697"/>
    </source>
</evidence>
<keyword evidence="8 16" id="KW-0560">Oxidoreductase</keyword>
<keyword evidence="17" id="KW-1185">Reference proteome</keyword>
<evidence type="ECO:0000256" key="10">
    <source>
        <dbReference type="ARBA" id="ARBA00049864"/>
    </source>
</evidence>
<dbReference type="Gene3D" id="3.40.50.720">
    <property type="entry name" value="NAD(P)-binding Rossmann-like Domain"/>
    <property type="match status" value="1"/>
</dbReference>
<dbReference type="GO" id="GO:0009088">
    <property type="term" value="P:threonine biosynthetic process"/>
    <property type="evidence" value="ECO:0007669"/>
    <property type="project" value="UniProtKB-KW"/>
</dbReference>
<comment type="pathway">
    <text evidence="2">Amino-acid biosynthesis; L-threonine biosynthesis; L-threonine from L-aspartate: step 2/5.</text>
</comment>
<dbReference type="GO" id="GO:0004073">
    <property type="term" value="F:aspartate-semialdehyde dehydrogenase activity"/>
    <property type="evidence" value="ECO:0007669"/>
    <property type="project" value="UniProtKB-EC"/>
</dbReference>
<evidence type="ECO:0000313" key="17">
    <source>
        <dbReference type="Proteomes" id="UP001271007"/>
    </source>
</evidence>
<dbReference type="GO" id="GO:0050661">
    <property type="term" value="F:NADP binding"/>
    <property type="evidence" value="ECO:0007669"/>
    <property type="project" value="InterPro"/>
</dbReference>
<feature type="active site" description="Acyl-thioester intermediate" evidence="13">
    <location>
        <position position="96"/>
    </location>
</feature>
<dbReference type="CDD" id="cd02315">
    <property type="entry name" value="ScASADH_like_N"/>
    <property type="match status" value="1"/>
</dbReference>
<dbReference type="AlphaFoldDB" id="A0AAJ0GBP3"/>
<dbReference type="NCBIfam" id="NF006416">
    <property type="entry name" value="PRK08664.1"/>
    <property type="match status" value="1"/>
</dbReference>
<evidence type="ECO:0000256" key="7">
    <source>
        <dbReference type="ARBA" id="ARBA00022857"/>
    </source>
</evidence>
<dbReference type="InterPro" id="IPR051823">
    <property type="entry name" value="ASADH-related"/>
</dbReference>
<evidence type="ECO:0000259" key="15">
    <source>
        <dbReference type="Pfam" id="PF02774"/>
    </source>
</evidence>
<dbReference type="PANTHER" id="PTHR46718">
    <property type="entry name" value="ASPARTATE-SEMIALDEHYDE DEHYDROGENASE"/>
    <property type="match status" value="1"/>
</dbReference>
<dbReference type="Pfam" id="PF02774">
    <property type="entry name" value="Semialdhyde_dhC"/>
    <property type="match status" value="1"/>
</dbReference>
<evidence type="ECO:0000259" key="14">
    <source>
        <dbReference type="Pfam" id="PF01118"/>
    </source>
</evidence>
<evidence type="ECO:0000256" key="12">
    <source>
        <dbReference type="ARBA" id="ARBA00050041"/>
    </source>
</evidence>
<dbReference type="SUPFAM" id="SSF51735">
    <property type="entry name" value="NAD(P)-binding Rossmann-fold domains"/>
    <property type="match status" value="1"/>
</dbReference>
<dbReference type="InterPro" id="IPR036291">
    <property type="entry name" value="NAD(P)-bd_dom_sf"/>
</dbReference>
<dbReference type="InterPro" id="IPR012280">
    <property type="entry name" value="Semialdhyde_DH_dimer_dom"/>
</dbReference>
<dbReference type="PANTHER" id="PTHR46718:SF1">
    <property type="entry name" value="ASPARTATE-SEMIALDEHYDE DEHYDROGENASE"/>
    <property type="match status" value="1"/>
</dbReference>
<dbReference type="GO" id="GO:0051287">
    <property type="term" value="F:NAD binding"/>
    <property type="evidence" value="ECO:0007669"/>
    <property type="project" value="InterPro"/>
</dbReference>
<evidence type="ECO:0000256" key="13">
    <source>
        <dbReference type="PIRSR" id="PIRSR000148-1"/>
    </source>
</evidence>
<dbReference type="FunFam" id="3.30.360.10:FF:000016">
    <property type="entry name" value="Probable aspartate-semialdehyde dehydrogenase"/>
    <property type="match status" value="1"/>
</dbReference>
<keyword evidence="9" id="KW-0486">Methionine biosynthesis</keyword>
<keyword evidence="5" id="KW-0028">Amino-acid biosynthesis</keyword>
<evidence type="ECO:0000256" key="5">
    <source>
        <dbReference type="ARBA" id="ARBA00022605"/>
    </source>
</evidence>
<comment type="similarity">
    <text evidence="3">Belongs to the aspartate-semialdehyde dehydrogenase family.</text>
</comment>
<feature type="domain" description="Semialdehyde dehydrogenase NAD-binding" evidence="14">
    <location>
        <begin position="5"/>
        <end position="74"/>
    </location>
</feature>
<dbReference type="InterPro" id="IPR005676">
    <property type="entry name" value="Asp_semi-ald_DH_pep-lack"/>
</dbReference>
<evidence type="ECO:0000256" key="11">
    <source>
        <dbReference type="ARBA" id="ARBA00049950"/>
    </source>
</evidence>
<evidence type="ECO:0000256" key="2">
    <source>
        <dbReference type="ARBA" id="ARBA00005097"/>
    </source>
</evidence>